<evidence type="ECO:0000313" key="28">
    <source>
        <dbReference type="Proteomes" id="UP001324993"/>
    </source>
</evidence>
<dbReference type="InterPro" id="IPR006158">
    <property type="entry name" value="Cobalamin-bd"/>
</dbReference>
<evidence type="ECO:0000256" key="20">
    <source>
        <dbReference type="PIRNR" id="PIRNR000381"/>
    </source>
</evidence>
<dbReference type="PANTHER" id="PTHR45833">
    <property type="entry name" value="METHIONINE SYNTHASE"/>
    <property type="match status" value="1"/>
</dbReference>
<dbReference type="RefSeq" id="WP_319831704.1">
    <property type="nucleotide sequence ID" value="NZ_CP138858.1"/>
</dbReference>
<sequence>MMSNSHQTKPLTTKGQLLADLFAERILFLDGAMGTMIQQHKLEEKDFRDASFDAVKGDLKGNNDLLSITRPDIISDIHRAFLEAGADIIETNTFSGTTIAQADYGLEHRVRDINIESARLARKVADEVSAKEGRPTFVAGAIGPTNRPCSMSPDVNSPDFRATSYDELYKAYYEQTEALVEGGVDLLLPETVFDTLNLKACLHAIADFQDTLEAQIPVIVSITITDQSGRTLSGQTVEACWNSIRHAKPMCVGLNCALGADLMKPFLEELSRVADTYVHVYPNAGLPNPLAATGYDETPDHTGSAVGGFAKAGLVNLVGGCCGTTPDHIRAVVKEVSQYAPRPIPTVVPAQRLSGLEALNIIMGETPFINVGERSNVTGSPRFKKLIKADDFNGALAIVLSQVEKGAQVIDINFDEGMLDGEACMTRFLNLVASEPDICKVPIMIDSSKWSVIEAGLKCVQGKCIVNSISLKGGEDEFRAQAKLVMRYGAAVIVMAFDEKGQAATKDDKVAIAERSYKILTEEVGMDPQDIIFDLNILTVATGMEEHNNYAVDFIEAVREVKKRCPGARTSGGLSNISFSFRGNNPVREAMHAAFLHHAIAAGLDMAIVNPGMLMPYDEIDPKFKVLVEDVLLNRNDEATEKLIDFAEAIKAGTITLGAGTPEERINAAMLEGMNTLRALFERATQEKNPEILEAFLKSGSGAIPAAAEKKTAELKDDWRQGSVEERLSHALVKGIVAHVDADTEEARLKYEKPLDVIEGPLMDGMKVVGKLFGDGDMFLPQVVKSARVMKRAVAHLLPFMEAEKANATESSSAGKFLIATVKGDVHDIGKNIVAVVLACNNYEVKDLGVMVSCDKILEEAEAWGADIIGLSGLITPSLDEMIFNAKEMKKRGFTQPLLIGGATTSKAHTAIKIAPHYDQPVVRVGDASLVTEICNKLLTPKTRDAFAAEVAAENELQRERFAASQKATDLIPLAEARKQACAPEWKQADLIAPQKPGLTVDDHIDLELLAEHFDYSPLFWTWELKGVFPKILEHNKYGEQAKVIYEDAKKLLKQIIQEKRFRARSVVGLFPANSIGDDVELYDPTSGEPLVTFHTLRQQKKKNTDKPYFALSDFVAPKDSGLTDACGAFVCCIEGVDTFAQEFKDAGDDYNSIMVKSLGDRFAEALAEYTHKRVRKELWGYAADETLDNEALIKEQYRGIRPAAGYPSQPDHTEKATIWELLDAEKNTGATVTSSFAMAPGSAVSGLYLAHPEAKYFQVGPIAKDQMEDYAQRKGFDLEEAERWLAPIRGY</sequence>
<evidence type="ECO:0000256" key="13">
    <source>
        <dbReference type="ARBA" id="ARBA00022723"/>
    </source>
</evidence>
<comment type="cofactor">
    <cofactor evidence="3 20">
        <name>methylcob(III)alamin</name>
        <dbReference type="ChEBI" id="CHEBI:28115"/>
    </cofactor>
</comment>
<feature type="binding site" evidence="21">
    <location>
        <position position="321"/>
    </location>
    <ligand>
        <name>Zn(2+)</name>
        <dbReference type="ChEBI" id="CHEBI:29105"/>
    </ligand>
</feature>
<dbReference type="PROSITE" id="PS50972">
    <property type="entry name" value="PTERIN_BINDING"/>
    <property type="match status" value="1"/>
</dbReference>
<protein>
    <recommendedName>
        <fullName evidence="7 20">Methionine synthase</fullName>
        <ecNumber evidence="6 20">2.1.1.13</ecNumber>
    </recommendedName>
    <alternativeName>
        <fullName evidence="19 20">5-methyltetrahydrofolate--homocysteine methyltransferase</fullName>
    </alternativeName>
</protein>
<dbReference type="EMBL" id="CP138858">
    <property type="protein sequence ID" value="WPJ94793.1"/>
    <property type="molecule type" value="Genomic_DNA"/>
</dbReference>
<evidence type="ECO:0000256" key="19">
    <source>
        <dbReference type="ARBA" id="ARBA00031040"/>
    </source>
</evidence>
<comment type="domain">
    <text evidence="20">Modular enzyme with four functionally distinct domains. The isolated Hcy-binding domain catalyzes methyl transfer from free methylcobalamin to homocysteine. The Hcy-binding domain in association with the pterin-binding domain catalyzes the methylation of cob(I)alamin by methyltetrahydrofolate and the methylation of homocysteine. The B12-binding domain binds the cofactor. The AdoMet activation domain binds S-adenosyl-L-methionine. Under aerobic conditions cob(I)alamin can be converted to inactive cob(II)alamin. Reductive methylation by S-adenosyl-L-methionine and flavodoxin regenerates methylcobalamin.</text>
</comment>
<evidence type="ECO:0000259" key="22">
    <source>
        <dbReference type="PROSITE" id="PS50970"/>
    </source>
</evidence>
<evidence type="ECO:0000256" key="4">
    <source>
        <dbReference type="ARBA" id="ARBA00005178"/>
    </source>
</evidence>
<comment type="similarity">
    <text evidence="5">Belongs to the vitamin-B12 dependent methionine synthase family.</text>
</comment>
<gene>
    <name evidence="27" type="ORF">SH580_15275</name>
</gene>
<dbReference type="InterPro" id="IPR036589">
    <property type="entry name" value="HCY_dom_sf"/>
</dbReference>
<dbReference type="InterPro" id="IPR033706">
    <property type="entry name" value="Met_synthase_B12-bd"/>
</dbReference>
<comment type="function">
    <text evidence="18 20">Catalyzes the transfer of a methyl group from methyl-cobalamin to homocysteine, yielding enzyme-bound cob(I)alamin and methionine. Subsequently, remethylates the cofactor using methyltetrahydrofolate.</text>
</comment>
<evidence type="ECO:0000313" key="27">
    <source>
        <dbReference type="EMBL" id="WPJ94793.1"/>
    </source>
</evidence>
<dbReference type="InterPro" id="IPR004223">
    <property type="entry name" value="VitB12-dep_Met_synth_activ_dom"/>
</dbReference>
<evidence type="ECO:0000259" key="23">
    <source>
        <dbReference type="PROSITE" id="PS50972"/>
    </source>
</evidence>
<evidence type="ECO:0000259" key="25">
    <source>
        <dbReference type="PROSITE" id="PS51332"/>
    </source>
</evidence>
<dbReference type="SUPFAM" id="SSF51717">
    <property type="entry name" value="Dihydropteroate synthetase-like"/>
    <property type="match status" value="1"/>
</dbReference>
<evidence type="ECO:0000256" key="12">
    <source>
        <dbReference type="ARBA" id="ARBA00022691"/>
    </source>
</evidence>
<keyword evidence="28" id="KW-1185">Reference proteome</keyword>
<dbReference type="InterPro" id="IPR003759">
    <property type="entry name" value="Cbl-bd_cap"/>
</dbReference>
<evidence type="ECO:0000259" key="26">
    <source>
        <dbReference type="PROSITE" id="PS51337"/>
    </source>
</evidence>
<keyword evidence="9 20" id="KW-0028">Amino-acid biosynthesis</keyword>
<evidence type="ECO:0000256" key="5">
    <source>
        <dbReference type="ARBA" id="ARBA00010398"/>
    </source>
</evidence>
<dbReference type="InterPro" id="IPR011005">
    <property type="entry name" value="Dihydropteroate_synth-like_sf"/>
</dbReference>
<feature type="domain" description="Pterin-binding" evidence="23">
    <location>
        <begin position="368"/>
        <end position="628"/>
    </location>
</feature>
<feature type="domain" description="Hcy-binding" evidence="22">
    <location>
        <begin position="15"/>
        <end position="336"/>
    </location>
</feature>
<dbReference type="Gene3D" id="3.40.50.280">
    <property type="entry name" value="Cobalamin-binding domain"/>
    <property type="match status" value="1"/>
</dbReference>
<dbReference type="CDD" id="cd00740">
    <property type="entry name" value="MeTr"/>
    <property type="match status" value="1"/>
</dbReference>
<keyword evidence="12 20" id="KW-0949">S-adenosyl-L-methionine</keyword>
<evidence type="ECO:0000256" key="1">
    <source>
        <dbReference type="ARBA" id="ARBA00001700"/>
    </source>
</evidence>
<evidence type="ECO:0000256" key="14">
    <source>
        <dbReference type="ARBA" id="ARBA00022737"/>
    </source>
</evidence>
<dbReference type="PROSITE" id="PS51332">
    <property type="entry name" value="B12_BINDING"/>
    <property type="match status" value="1"/>
</dbReference>
<evidence type="ECO:0000256" key="15">
    <source>
        <dbReference type="ARBA" id="ARBA00022833"/>
    </source>
</evidence>
<keyword evidence="11 20" id="KW-0808">Transferase</keyword>
<dbReference type="SUPFAM" id="SSF47644">
    <property type="entry name" value="Methionine synthase domain"/>
    <property type="match status" value="1"/>
</dbReference>
<evidence type="ECO:0000256" key="3">
    <source>
        <dbReference type="ARBA" id="ARBA00001956"/>
    </source>
</evidence>
<dbReference type="SMART" id="SM01018">
    <property type="entry name" value="B12-binding_2"/>
    <property type="match status" value="1"/>
</dbReference>
<feature type="domain" description="B12-binding" evidence="25">
    <location>
        <begin position="814"/>
        <end position="949"/>
    </location>
</feature>
<feature type="binding site" evidence="21">
    <location>
        <position position="322"/>
    </location>
    <ligand>
        <name>Zn(2+)</name>
        <dbReference type="ChEBI" id="CHEBI:29105"/>
    </ligand>
</feature>
<dbReference type="Pfam" id="PF02310">
    <property type="entry name" value="B12-binding"/>
    <property type="match status" value="1"/>
</dbReference>
<dbReference type="InterPro" id="IPR037010">
    <property type="entry name" value="VitB12-dep_Met_synth_activ_sf"/>
</dbReference>
<dbReference type="CDD" id="cd02069">
    <property type="entry name" value="methionine_synthase_B12_BD"/>
    <property type="match status" value="1"/>
</dbReference>
<keyword evidence="14" id="KW-0677">Repeat</keyword>
<dbReference type="Pfam" id="PF02607">
    <property type="entry name" value="B12-binding_2"/>
    <property type="match status" value="1"/>
</dbReference>
<feature type="domain" description="AdoMet activation" evidence="24">
    <location>
        <begin position="965"/>
        <end position="1292"/>
    </location>
</feature>
<dbReference type="EC" id="2.1.1.13" evidence="6 20"/>
<keyword evidence="16 20" id="KW-0486">Methionine biosynthesis</keyword>
<name>A0ABZ0RI67_9BACT</name>
<feature type="domain" description="B12-binding N-terminal" evidence="26">
    <location>
        <begin position="715"/>
        <end position="809"/>
    </location>
</feature>
<keyword evidence="17 20" id="KW-0170">Cobalt</keyword>
<dbReference type="PROSITE" id="PS51337">
    <property type="entry name" value="B12_BINDING_NTER"/>
    <property type="match status" value="1"/>
</dbReference>
<evidence type="ECO:0000256" key="21">
    <source>
        <dbReference type="PROSITE-ProRule" id="PRU00333"/>
    </source>
</evidence>
<evidence type="ECO:0000256" key="11">
    <source>
        <dbReference type="ARBA" id="ARBA00022679"/>
    </source>
</evidence>
<proteinExistence type="inferred from homology"/>
<dbReference type="Gene3D" id="1.10.1240.10">
    <property type="entry name" value="Methionine synthase domain"/>
    <property type="match status" value="1"/>
</dbReference>
<reference evidence="27 28" key="1">
    <citation type="submission" date="2023-11" db="EMBL/GenBank/DDBJ databases">
        <title>Coraliomargarita sp. nov., isolated from marine algae.</title>
        <authorList>
            <person name="Lee J.K."/>
            <person name="Baek J.H."/>
            <person name="Kim J.M."/>
            <person name="Choi D.G."/>
            <person name="Jeon C.O."/>
        </authorList>
    </citation>
    <scope>NUCLEOTIDE SEQUENCE [LARGE SCALE GENOMIC DNA]</scope>
    <source>
        <strain evidence="27 28">J2-16</strain>
    </source>
</reference>
<evidence type="ECO:0000256" key="7">
    <source>
        <dbReference type="ARBA" id="ARBA00013998"/>
    </source>
</evidence>
<evidence type="ECO:0000259" key="24">
    <source>
        <dbReference type="PROSITE" id="PS50974"/>
    </source>
</evidence>
<dbReference type="Gene3D" id="3.20.20.20">
    <property type="entry name" value="Dihydropteroate synthase-like"/>
    <property type="match status" value="1"/>
</dbReference>
<comment type="catalytic activity">
    <reaction evidence="1 20">
        <text>(6S)-5-methyl-5,6,7,8-tetrahydrofolate + L-homocysteine = (6S)-5,6,7,8-tetrahydrofolate + L-methionine</text>
        <dbReference type="Rhea" id="RHEA:11172"/>
        <dbReference type="ChEBI" id="CHEBI:18608"/>
        <dbReference type="ChEBI" id="CHEBI:57453"/>
        <dbReference type="ChEBI" id="CHEBI:57844"/>
        <dbReference type="ChEBI" id="CHEBI:58199"/>
        <dbReference type="EC" id="2.1.1.13"/>
    </reaction>
</comment>
<accession>A0ABZ0RI67</accession>
<evidence type="ECO:0000256" key="16">
    <source>
        <dbReference type="ARBA" id="ARBA00023167"/>
    </source>
</evidence>
<keyword evidence="15 20" id="KW-0862">Zinc</keyword>
<evidence type="ECO:0000256" key="2">
    <source>
        <dbReference type="ARBA" id="ARBA00001947"/>
    </source>
</evidence>
<evidence type="ECO:0000256" key="8">
    <source>
        <dbReference type="ARBA" id="ARBA00022603"/>
    </source>
</evidence>
<keyword evidence="8 20" id="KW-0489">Methyltransferase</keyword>
<evidence type="ECO:0000256" key="9">
    <source>
        <dbReference type="ARBA" id="ARBA00022605"/>
    </source>
</evidence>
<evidence type="ECO:0000256" key="18">
    <source>
        <dbReference type="ARBA" id="ARBA00025552"/>
    </source>
</evidence>
<dbReference type="Pfam" id="PF00809">
    <property type="entry name" value="Pterin_bind"/>
    <property type="match status" value="1"/>
</dbReference>
<dbReference type="InterPro" id="IPR011822">
    <property type="entry name" value="MetH"/>
</dbReference>
<dbReference type="GO" id="GO:0032259">
    <property type="term" value="P:methylation"/>
    <property type="evidence" value="ECO:0007669"/>
    <property type="project" value="UniProtKB-KW"/>
</dbReference>
<comment type="cofactor">
    <cofactor evidence="2 20 21">
        <name>Zn(2+)</name>
        <dbReference type="ChEBI" id="CHEBI:29105"/>
    </cofactor>
</comment>
<dbReference type="PIRSF" id="PIRSF000381">
    <property type="entry name" value="MetH"/>
    <property type="match status" value="1"/>
</dbReference>
<dbReference type="Gene3D" id="3.20.20.330">
    <property type="entry name" value="Homocysteine-binding-like domain"/>
    <property type="match status" value="1"/>
</dbReference>
<dbReference type="SUPFAM" id="SSF52242">
    <property type="entry name" value="Cobalamin (vitamin B12)-binding domain"/>
    <property type="match status" value="1"/>
</dbReference>
<dbReference type="PROSITE" id="PS50970">
    <property type="entry name" value="HCY"/>
    <property type="match status" value="1"/>
</dbReference>
<dbReference type="InterPro" id="IPR000489">
    <property type="entry name" value="Pterin-binding_dom"/>
</dbReference>
<dbReference type="Gene3D" id="1.10.288.10">
    <property type="entry name" value="Cobalamin-dependent Methionine Synthase, domain 2"/>
    <property type="match status" value="1"/>
</dbReference>
<dbReference type="InterPro" id="IPR003726">
    <property type="entry name" value="HCY_dom"/>
</dbReference>
<comment type="pathway">
    <text evidence="4 20">Amino-acid biosynthesis; L-methionine biosynthesis via de novo pathway; L-methionine from L-homocysteine (MetH route): step 1/1.</text>
</comment>
<dbReference type="SUPFAM" id="SSF82282">
    <property type="entry name" value="Homocysteine S-methyltransferase"/>
    <property type="match status" value="1"/>
</dbReference>
<dbReference type="PROSITE" id="PS50974">
    <property type="entry name" value="ADOMET_ACTIVATION"/>
    <property type="match status" value="1"/>
</dbReference>
<dbReference type="Pfam" id="PF02574">
    <property type="entry name" value="S-methyl_trans"/>
    <property type="match status" value="1"/>
</dbReference>
<feature type="binding site" evidence="21">
    <location>
        <position position="256"/>
    </location>
    <ligand>
        <name>Zn(2+)</name>
        <dbReference type="ChEBI" id="CHEBI:29105"/>
    </ligand>
</feature>
<keyword evidence="10 20" id="KW-0846">Cobalamin</keyword>
<dbReference type="InterPro" id="IPR036724">
    <property type="entry name" value="Cobalamin-bd_sf"/>
</dbReference>
<dbReference type="PANTHER" id="PTHR45833:SF1">
    <property type="entry name" value="METHIONINE SYNTHASE"/>
    <property type="match status" value="1"/>
</dbReference>
<dbReference type="Gene3D" id="3.10.196.10">
    <property type="entry name" value="Vitamin B12-dependent methionine synthase, activation domain"/>
    <property type="match status" value="1"/>
</dbReference>
<evidence type="ECO:0000256" key="6">
    <source>
        <dbReference type="ARBA" id="ARBA00012032"/>
    </source>
</evidence>
<dbReference type="GO" id="GO:0008705">
    <property type="term" value="F:methionine synthase activity"/>
    <property type="evidence" value="ECO:0007669"/>
    <property type="project" value="UniProtKB-EC"/>
</dbReference>
<dbReference type="Proteomes" id="UP001324993">
    <property type="component" value="Chromosome"/>
</dbReference>
<dbReference type="Pfam" id="PF02965">
    <property type="entry name" value="Met_synt_B12"/>
    <property type="match status" value="1"/>
</dbReference>
<evidence type="ECO:0000256" key="10">
    <source>
        <dbReference type="ARBA" id="ARBA00022628"/>
    </source>
</evidence>
<organism evidence="27 28">
    <name type="scientific">Coraliomargarita algicola</name>
    <dbReference type="NCBI Taxonomy" id="3092156"/>
    <lineage>
        <taxon>Bacteria</taxon>
        <taxon>Pseudomonadati</taxon>
        <taxon>Verrucomicrobiota</taxon>
        <taxon>Opitutia</taxon>
        <taxon>Puniceicoccales</taxon>
        <taxon>Coraliomargaritaceae</taxon>
        <taxon>Coraliomargarita</taxon>
    </lineage>
</organism>
<dbReference type="InterPro" id="IPR036594">
    <property type="entry name" value="Meth_synthase_dom"/>
</dbReference>
<evidence type="ECO:0000256" key="17">
    <source>
        <dbReference type="ARBA" id="ARBA00023285"/>
    </source>
</evidence>
<keyword evidence="13 20" id="KW-0479">Metal-binding</keyword>
<dbReference type="InterPro" id="IPR050554">
    <property type="entry name" value="Met_Synthase/Corrinoid"/>
</dbReference>
<dbReference type="SUPFAM" id="SSF56507">
    <property type="entry name" value="Methionine synthase activation domain-like"/>
    <property type="match status" value="1"/>
</dbReference>